<evidence type="ECO:0000259" key="5">
    <source>
        <dbReference type="PROSITE" id="PS50250"/>
    </source>
</evidence>
<dbReference type="STRING" id="857566.A0A1E3PHY4"/>
<evidence type="ECO:0000313" key="6">
    <source>
        <dbReference type="EMBL" id="ODQ65025.1"/>
    </source>
</evidence>
<dbReference type="InterPro" id="IPR045135">
    <property type="entry name" value="Rpn7_N"/>
</dbReference>
<dbReference type="PROSITE" id="PS50293">
    <property type="entry name" value="TPR_REGION"/>
    <property type="match status" value="1"/>
</dbReference>
<comment type="subunit">
    <text evidence="3">The 26S proteasome is composed of a core protease, known as the 20S proteasome, capped at one or both ends by the 19S regulatory complex (RC). The RC is composed of at least 18 different subunits in two subcomplexes, the base and the lid, which form the portions proximal and distal to the 20S proteolytic core, respectively. Component of the lid subcomplex of the 19S RC.</text>
</comment>
<dbReference type="InterPro" id="IPR019585">
    <property type="entry name" value="Rpn7/CSN1"/>
</dbReference>
<dbReference type="InterPro" id="IPR049549">
    <property type="entry name" value="RPN7_PSMD6_C"/>
</dbReference>
<keyword evidence="1" id="KW-0647">Proteasome</keyword>
<protein>
    <submittedName>
        <fullName evidence="6">PCI-domain-containing protein</fullName>
    </submittedName>
</protein>
<dbReference type="Proteomes" id="UP000095009">
    <property type="component" value="Unassembled WGS sequence"/>
</dbReference>
<evidence type="ECO:0000256" key="1">
    <source>
        <dbReference type="ARBA" id="ARBA00022942"/>
    </source>
</evidence>
<dbReference type="FunFam" id="1.25.40.570:FF:000005">
    <property type="entry name" value="26S proteasome regulatory subunit N7"/>
    <property type="match status" value="1"/>
</dbReference>
<dbReference type="Gene3D" id="1.25.40.570">
    <property type="match status" value="1"/>
</dbReference>
<dbReference type="PROSITE" id="PS50250">
    <property type="entry name" value="PCI"/>
    <property type="match status" value="1"/>
</dbReference>
<dbReference type="PROSITE" id="PS50005">
    <property type="entry name" value="TPR"/>
    <property type="match status" value="1"/>
</dbReference>
<sequence length="411" mass="46331">MSASNKSNTTTAVPAIPDYTLGNLLFTLKSPSLTDFHASALQELLTTIKARSLAPLYDYLYHSELTLALGQELLPAWDQALYDELDAVNQTKIKELNQLIETTQEDDEGEMESLKAWVNLGEYYATIGDKANSIQTLRKALELSPSTGSKIDIHLTIVRLGFFFDDKVFTSAELEKVNALIERGGDWERRNRYKTYYGLFTASIRNFEVATQYLIDSLSTFTSTELISYEEIVEYTMILGALTLDRVDLKNKIIDSPEIIGLLPTTTSLESIAILTNALYTCDYATYFKALAKIDQDNLSKSKYLAPHRAFWVREMRRKAYAQLLESYKTLSLKSMADAFGVSVAFLDADLSKFIPQKRLNCVIDRVNGIVETTRLDTKNAQYQNLIKQGDALLTKLQKYGATVRLSAERV</sequence>
<evidence type="ECO:0000313" key="7">
    <source>
        <dbReference type="Proteomes" id="UP000095009"/>
    </source>
</evidence>
<reference evidence="6 7" key="1">
    <citation type="journal article" date="2016" name="Proc. Natl. Acad. Sci. U.S.A.">
        <title>Comparative genomics of biotechnologically important yeasts.</title>
        <authorList>
            <person name="Riley R."/>
            <person name="Haridas S."/>
            <person name="Wolfe K.H."/>
            <person name="Lopes M.R."/>
            <person name="Hittinger C.T."/>
            <person name="Goeker M."/>
            <person name="Salamov A.A."/>
            <person name="Wisecaver J.H."/>
            <person name="Long T.M."/>
            <person name="Calvey C.H."/>
            <person name="Aerts A.L."/>
            <person name="Barry K.W."/>
            <person name="Choi C."/>
            <person name="Clum A."/>
            <person name="Coughlan A.Y."/>
            <person name="Deshpande S."/>
            <person name="Douglass A.P."/>
            <person name="Hanson S.J."/>
            <person name="Klenk H.-P."/>
            <person name="LaButti K.M."/>
            <person name="Lapidus A."/>
            <person name="Lindquist E.A."/>
            <person name="Lipzen A.M."/>
            <person name="Meier-Kolthoff J.P."/>
            <person name="Ohm R.A."/>
            <person name="Otillar R.P."/>
            <person name="Pangilinan J.L."/>
            <person name="Peng Y."/>
            <person name="Rokas A."/>
            <person name="Rosa C.A."/>
            <person name="Scheuner C."/>
            <person name="Sibirny A.A."/>
            <person name="Slot J.C."/>
            <person name="Stielow J.B."/>
            <person name="Sun H."/>
            <person name="Kurtzman C.P."/>
            <person name="Blackwell M."/>
            <person name="Grigoriev I.V."/>
            <person name="Jeffries T.W."/>
        </authorList>
    </citation>
    <scope>NUCLEOTIDE SEQUENCE [LARGE SCALE GENOMIC DNA]</scope>
    <source>
        <strain evidence="6 7">DSM 6958</strain>
    </source>
</reference>
<feature type="domain" description="PCI" evidence="5">
    <location>
        <begin position="206"/>
        <end position="378"/>
    </location>
</feature>
<dbReference type="GO" id="GO:0008541">
    <property type="term" value="C:proteasome regulatory particle, lid subcomplex"/>
    <property type="evidence" value="ECO:0007669"/>
    <property type="project" value="EnsemblFungi"/>
</dbReference>
<dbReference type="InterPro" id="IPR019734">
    <property type="entry name" value="TPR_rpt"/>
</dbReference>
<keyword evidence="7" id="KW-1185">Reference proteome</keyword>
<evidence type="ECO:0000256" key="4">
    <source>
        <dbReference type="PROSITE-ProRule" id="PRU00339"/>
    </source>
</evidence>
<accession>A0A1E3PHY4</accession>
<organism evidence="6 7">
    <name type="scientific">Nadsonia fulvescens var. elongata DSM 6958</name>
    <dbReference type="NCBI Taxonomy" id="857566"/>
    <lineage>
        <taxon>Eukaryota</taxon>
        <taxon>Fungi</taxon>
        <taxon>Dikarya</taxon>
        <taxon>Ascomycota</taxon>
        <taxon>Saccharomycotina</taxon>
        <taxon>Dipodascomycetes</taxon>
        <taxon>Dipodascales</taxon>
        <taxon>Dipodascales incertae sedis</taxon>
        <taxon>Nadsonia</taxon>
    </lineage>
</organism>
<dbReference type="GO" id="GO:0043161">
    <property type="term" value="P:proteasome-mediated ubiquitin-dependent protein catabolic process"/>
    <property type="evidence" value="ECO:0007669"/>
    <property type="project" value="TreeGrafter"/>
</dbReference>
<comment type="function">
    <text evidence="2">Component of the 19S cap proteasome complex which acts as a regulatory subunit of the 26S proteasome, involved in the ATP-dependent degradation of ubiquitinated proteins.</text>
</comment>
<dbReference type="SUPFAM" id="SSF48452">
    <property type="entry name" value="TPR-like"/>
    <property type="match status" value="1"/>
</dbReference>
<keyword evidence="4" id="KW-0802">TPR repeat</keyword>
<name>A0A1E3PHY4_9ASCO</name>
<gene>
    <name evidence="6" type="ORF">NADFUDRAFT_46811</name>
</gene>
<dbReference type="PANTHER" id="PTHR14145:SF1">
    <property type="entry name" value="26S PROTEASOME NON-ATPASE REGULATORY SUBUNIT 6"/>
    <property type="match status" value="1"/>
</dbReference>
<dbReference type="InterPro" id="IPR000717">
    <property type="entry name" value="PCI_dom"/>
</dbReference>
<dbReference type="EMBL" id="KV454410">
    <property type="protein sequence ID" value="ODQ65025.1"/>
    <property type="molecule type" value="Genomic_DNA"/>
</dbReference>
<evidence type="ECO:0000256" key="2">
    <source>
        <dbReference type="ARBA" id="ARBA00093435"/>
    </source>
</evidence>
<dbReference type="OrthoDB" id="1452at2759"/>
<dbReference type="SMART" id="SM00088">
    <property type="entry name" value="PINT"/>
    <property type="match status" value="1"/>
</dbReference>
<dbReference type="Pfam" id="PF01399">
    <property type="entry name" value="PCI"/>
    <property type="match status" value="1"/>
</dbReference>
<dbReference type="Pfam" id="PF10602">
    <property type="entry name" value="RPN7"/>
    <property type="match status" value="1"/>
</dbReference>
<dbReference type="PANTHER" id="PTHR14145">
    <property type="entry name" value="26S PROTESOME SUBUNIT 6"/>
    <property type="match status" value="1"/>
</dbReference>
<dbReference type="InterPro" id="IPR036390">
    <property type="entry name" value="WH_DNA-bd_sf"/>
</dbReference>
<dbReference type="SUPFAM" id="SSF46785">
    <property type="entry name" value="Winged helix' DNA-binding domain"/>
    <property type="match status" value="1"/>
</dbReference>
<dbReference type="SMART" id="SM00028">
    <property type="entry name" value="TPR"/>
    <property type="match status" value="1"/>
</dbReference>
<dbReference type="InterPro" id="IPR011990">
    <property type="entry name" value="TPR-like_helical_dom_sf"/>
</dbReference>
<evidence type="ECO:0000256" key="3">
    <source>
        <dbReference type="ARBA" id="ARBA00093502"/>
    </source>
</evidence>
<proteinExistence type="predicted"/>
<dbReference type="Pfam" id="PF21154">
    <property type="entry name" value="RPN7_PSMD6_C"/>
    <property type="match status" value="1"/>
</dbReference>
<dbReference type="AlphaFoldDB" id="A0A1E3PHY4"/>
<feature type="repeat" description="TPR" evidence="4">
    <location>
        <begin position="114"/>
        <end position="147"/>
    </location>
</feature>